<dbReference type="OrthoDB" id="13602at10239"/>
<dbReference type="EMBL" id="KU686204">
    <property type="protein sequence ID" value="AOV60217.1"/>
    <property type="molecule type" value="Genomic_DNA"/>
</dbReference>
<organism evidence="3 7">
    <name type="scientific">Synechococcus phage S-CAM9</name>
    <dbReference type="NCBI Taxonomy" id="1883369"/>
    <lineage>
        <taxon>Viruses</taxon>
        <taxon>Duplodnaviria</taxon>
        <taxon>Heunggongvirae</taxon>
        <taxon>Uroviricota</taxon>
        <taxon>Caudoviricetes</taxon>
        <taxon>Pantevenvirales</taxon>
        <taxon>Kyanoviridae</taxon>
        <taxon>Kanaloavirus</taxon>
        <taxon>Kanaloavirus scam9</taxon>
    </lineage>
</organism>
<evidence type="ECO:0000313" key="7">
    <source>
        <dbReference type="Proteomes" id="UP000241903"/>
    </source>
</evidence>
<dbReference type="Proteomes" id="UP000202784">
    <property type="component" value="Segment"/>
</dbReference>
<evidence type="ECO:0000313" key="5">
    <source>
        <dbReference type="Proteomes" id="UP000202784"/>
    </source>
</evidence>
<dbReference type="InterPro" id="IPR007048">
    <property type="entry name" value="IraD/Gp25-like"/>
</dbReference>
<dbReference type="Proteomes" id="UP000240393">
    <property type="component" value="Segment"/>
</dbReference>
<sequence>MPAIGQSRFFKDISLSFKRHPVTNDLISLTNEAAIKKSVRNLVETINGERPFNSLVGSTVRESLFETADSGILFRLEQEITTSIQNFEKRVNLTSVRASYPPDSNEITVDINYTIVGEVFPPQEVSFILQPTRQ</sequence>
<protein>
    <submittedName>
        <fullName evidence="3">Baseplate wedge subunit</fullName>
    </submittedName>
</protein>
<accession>A0A1D8KP78</accession>
<evidence type="ECO:0000313" key="6">
    <source>
        <dbReference type="Proteomes" id="UP000240393"/>
    </source>
</evidence>
<dbReference type="EMBL" id="KU686205">
    <property type="protein sequence ID" value="AOV60444.1"/>
    <property type="molecule type" value="Genomic_DNA"/>
</dbReference>
<dbReference type="EMBL" id="KU686206">
    <property type="protein sequence ID" value="AOV60673.1"/>
    <property type="molecule type" value="Genomic_DNA"/>
</dbReference>
<evidence type="ECO:0000313" key="2">
    <source>
        <dbReference type="EMBL" id="AOV60217.1"/>
    </source>
</evidence>
<dbReference type="Proteomes" id="UP000241903">
    <property type="component" value="Segment"/>
</dbReference>
<evidence type="ECO:0000259" key="1">
    <source>
        <dbReference type="Pfam" id="PF04965"/>
    </source>
</evidence>
<proteinExistence type="predicted"/>
<dbReference type="GeneID" id="30307654"/>
<feature type="domain" description="IraD/Gp25-like" evidence="1">
    <location>
        <begin position="32"/>
        <end position="116"/>
    </location>
</feature>
<gene>
    <name evidence="4" type="ORF">N161109_070</name>
    <name evidence="2" type="ORF">S050808_070</name>
    <name evidence="3" type="ORF">S820908_069</name>
</gene>
<keyword evidence="5" id="KW-1185">Reference proteome</keyword>
<dbReference type="KEGG" id="vg:30307654"/>
<evidence type="ECO:0000313" key="3">
    <source>
        <dbReference type="EMBL" id="AOV60444.1"/>
    </source>
</evidence>
<reference evidence="5 6" key="1">
    <citation type="journal article" date="2016" name="Virology">
        <title>The genomic content and context of auxiliary metabolic genes in marine cyanomyoviruses.</title>
        <authorList>
            <person name="Crummett L.T."/>
            <person name="Puxty R.J."/>
            <person name="Weihe C."/>
            <person name="Marston M.F."/>
            <person name="Martiny J.B."/>
        </authorList>
    </citation>
    <scope>NUCLEOTIDE SEQUENCE [LARGE SCALE GENOMIC DNA]</scope>
    <source>
        <strain evidence="2">0808SB05</strain>
        <strain evidence="3">0908SB82</strain>
        <strain evidence="4">1109NB16</strain>
    </source>
</reference>
<dbReference type="Gene3D" id="3.10.450.40">
    <property type="match status" value="1"/>
</dbReference>
<dbReference type="RefSeq" id="YP_009322505.1">
    <property type="nucleotide sequence ID" value="NC_031922.1"/>
</dbReference>
<dbReference type="SUPFAM" id="SSF160719">
    <property type="entry name" value="gpW/gp25-like"/>
    <property type="match status" value="1"/>
</dbReference>
<evidence type="ECO:0000313" key="4">
    <source>
        <dbReference type="EMBL" id="AOV60673.1"/>
    </source>
</evidence>
<dbReference type="Pfam" id="PF04965">
    <property type="entry name" value="GPW_gp25"/>
    <property type="match status" value="1"/>
</dbReference>
<name>A0A1D8KP78_9CAUD</name>